<dbReference type="RefSeq" id="WP_034553529.1">
    <property type="nucleotide sequence ID" value="NZ_JRPC02000024.1"/>
</dbReference>
<protein>
    <recommendedName>
        <fullName evidence="4">Holin</fullName>
    </recommendedName>
</protein>
<evidence type="ECO:0000313" key="3">
    <source>
        <dbReference type="Proteomes" id="UP000029920"/>
    </source>
</evidence>
<keyword evidence="1" id="KW-1133">Transmembrane helix</keyword>
<evidence type="ECO:0000256" key="1">
    <source>
        <dbReference type="SAM" id="Phobius"/>
    </source>
</evidence>
<feature type="transmembrane region" description="Helical" evidence="1">
    <location>
        <begin position="9"/>
        <end position="28"/>
    </location>
</feature>
<evidence type="ECO:0000313" key="2">
    <source>
        <dbReference type="EMBL" id="TLE14465.1"/>
    </source>
</evidence>
<dbReference type="AlphaFoldDB" id="A0A4U8UFR6"/>
<keyword evidence="3" id="KW-1185">Reference proteome</keyword>
<dbReference type="EMBL" id="JRPC02000024">
    <property type="protein sequence ID" value="TLE14465.1"/>
    <property type="molecule type" value="Genomic_DNA"/>
</dbReference>
<feature type="transmembrane region" description="Helical" evidence="1">
    <location>
        <begin position="63"/>
        <end position="85"/>
    </location>
</feature>
<keyword evidence="1" id="KW-0812">Transmembrane</keyword>
<gene>
    <name evidence="2" type="ORF">LS72_008665</name>
</gene>
<keyword evidence="1" id="KW-0472">Membrane</keyword>
<name>A0A4U8UFR6_9HELI</name>
<organism evidence="2 3">
    <name type="scientific">Helicobacter apodemus</name>
    <dbReference type="NCBI Taxonomy" id="135569"/>
    <lineage>
        <taxon>Bacteria</taxon>
        <taxon>Pseudomonadati</taxon>
        <taxon>Campylobacterota</taxon>
        <taxon>Epsilonproteobacteria</taxon>
        <taxon>Campylobacterales</taxon>
        <taxon>Helicobacteraceae</taxon>
        <taxon>Helicobacter</taxon>
    </lineage>
</organism>
<feature type="transmembrane region" description="Helical" evidence="1">
    <location>
        <begin position="34"/>
        <end position="51"/>
    </location>
</feature>
<comment type="caution">
    <text evidence="2">The sequence shown here is derived from an EMBL/GenBank/DDBJ whole genome shotgun (WGS) entry which is preliminary data.</text>
</comment>
<accession>A0A4U8UFR6</accession>
<dbReference type="Proteomes" id="UP000029920">
    <property type="component" value="Unassembled WGS sequence"/>
</dbReference>
<proteinExistence type="predicted"/>
<evidence type="ECO:0008006" key="4">
    <source>
        <dbReference type="Google" id="ProtNLM"/>
    </source>
</evidence>
<feature type="transmembrane region" description="Helical" evidence="1">
    <location>
        <begin position="91"/>
        <end position="114"/>
    </location>
</feature>
<reference evidence="2 3" key="1">
    <citation type="journal article" date="2014" name="Genome Announc.">
        <title>Draft genome sequences of eight enterohepatic helicobacter species isolated from both laboratory and wild rodents.</title>
        <authorList>
            <person name="Sheh A."/>
            <person name="Shen Z."/>
            <person name="Fox J.G."/>
        </authorList>
    </citation>
    <scope>NUCLEOTIDE SEQUENCE [LARGE SCALE GENOMIC DNA]</scope>
    <source>
        <strain evidence="2 3">MIT-03-7007</strain>
    </source>
</reference>
<sequence length="165" mass="18841">MDISERSNAVLFLGSGGLALFFQIMHYLGISEAQVYALLFVFFFSGFAGFIKTISFRENLRAFVCFDITSKALSLFVPFVVAFGAKSIPTLYIFVDYCFSFLILGEILSVLICIQRLKTRNKDIKEVDIYNLMVKKFQDFLAKHLKIKEVEEQGEKDKKSNIKGE</sequence>